<keyword evidence="4" id="KW-1185">Reference proteome</keyword>
<dbReference type="InParanoid" id="H2YGQ8"/>
<dbReference type="PANTHER" id="PTHR31606:SF1">
    <property type="entry name" value="WW DOMAIN BINDING PROTEIN 2, ISOFORM E"/>
    <property type="match status" value="1"/>
</dbReference>
<dbReference type="Pfam" id="PF02893">
    <property type="entry name" value="GRAM"/>
    <property type="match status" value="1"/>
</dbReference>
<feature type="domain" description="GRAM" evidence="2">
    <location>
        <begin position="14"/>
        <end position="109"/>
    </location>
</feature>
<dbReference type="GeneTree" id="ENSGT00530000063718"/>
<dbReference type="InterPro" id="IPR004182">
    <property type="entry name" value="GRAM"/>
</dbReference>
<dbReference type="Ensembl" id="ENSCSAVT00000004573.1">
    <property type="protein sequence ID" value="ENSCSAVP00000004507.1"/>
    <property type="gene ID" value="ENSCSAVG00000002673.1"/>
</dbReference>
<dbReference type="GO" id="GO:0005634">
    <property type="term" value="C:nucleus"/>
    <property type="evidence" value="ECO:0007669"/>
    <property type="project" value="TreeGrafter"/>
</dbReference>
<dbReference type="AlphaFoldDB" id="H2YGQ8"/>
<dbReference type="eggNOG" id="KOG3294">
    <property type="taxonomic scope" value="Eukaryota"/>
</dbReference>
<evidence type="ECO:0000313" key="3">
    <source>
        <dbReference type="Ensembl" id="ENSCSAVP00000004507.1"/>
    </source>
</evidence>
<dbReference type="GO" id="GO:0003713">
    <property type="term" value="F:transcription coactivator activity"/>
    <property type="evidence" value="ECO:0007669"/>
    <property type="project" value="InterPro"/>
</dbReference>
<organism evidence="3 4">
    <name type="scientific">Ciona savignyi</name>
    <name type="common">Pacific transparent sea squirt</name>
    <dbReference type="NCBI Taxonomy" id="51511"/>
    <lineage>
        <taxon>Eukaryota</taxon>
        <taxon>Metazoa</taxon>
        <taxon>Chordata</taxon>
        <taxon>Tunicata</taxon>
        <taxon>Ascidiacea</taxon>
        <taxon>Phlebobranchia</taxon>
        <taxon>Cionidae</taxon>
        <taxon>Ciona</taxon>
    </lineage>
</organism>
<dbReference type="Proteomes" id="UP000007875">
    <property type="component" value="Unassembled WGS sequence"/>
</dbReference>
<dbReference type="GO" id="GO:0031490">
    <property type="term" value="F:chromatin DNA binding"/>
    <property type="evidence" value="ECO:0007669"/>
    <property type="project" value="TreeGrafter"/>
</dbReference>
<dbReference type="STRING" id="51511.ENSCSAVP00000004507"/>
<feature type="compositionally biased region" description="Pro residues" evidence="1">
    <location>
        <begin position="151"/>
        <end position="162"/>
    </location>
</feature>
<dbReference type="SUPFAM" id="SSF50729">
    <property type="entry name" value="PH domain-like"/>
    <property type="match status" value="1"/>
</dbReference>
<name>H2YGQ8_CIOSA</name>
<reference evidence="3" key="3">
    <citation type="submission" date="2025-09" db="UniProtKB">
        <authorList>
            <consortium name="Ensembl"/>
        </authorList>
    </citation>
    <scope>IDENTIFICATION</scope>
</reference>
<evidence type="ECO:0000313" key="4">
    <source>
        <dbReference type="Proteomes" id="UP000007875"/>
    </source>
</evidence>
<dbReference type="OMA" id="QYMMQVA"/>
<evidence type="ECO:0000259" key="2">
    <source>
        <dbReference type="Pfam" id="PF02893"/>
    </source>
</evidence>
<reference evidence="3" key="2">
    <citation type="submission" date="2025-08" db="UniProtKB">
        <authorList>
            <consortium name="Ensembl"/>
        </authorList>
    </citation>
    <scope>IDENTIFICATION</scope>
</reference>
<dbReference type="HOGENOM" id="CLU_057206_1_1_1"/>
<dbReference type="PANTHER" id="PTHR31606">
    <property type="entry name" value="WW DOMAIN BINDING PROTEIN 2, ISOFORM E"/>
    <property type="match status" value="1"/>
</dbReference>
<evidence type="ECO:0000256" key="1">
    <source>
        <dbReference type="SAM" id="MobiDB-lite"/>
    </source>
</evidence>
<dbReference type="FunCoup" id="H2YGQ8">
    <property type="interactions" value="230"/>
</dbReference>
<feature type="compositionally biased region" description="Polar residues" evidence="1">
    <location>
        <begin position="193"/>
        <end position="204"/>
    </location>
</feature>
<proteinExistence type="predicted"/>
<feature type="region of interest" description="Disordered" evidence="1">
    <location>
        <begin position="144"/>
        <end position="221"/>
    </location>
</feature>
<dbReference type="CDD" id="cd13214">
    <property type="entry name" value="PH-GRAM_WBP2"/>
    <property type="match status" value="1"/>
</dbReference>
<reference evidence="4" key="1">
    <citation type="submission" date="2003-08" db="EMBL/GenBank/DDBJ databases">
        <authorList>
            <person name="Birren B."/>
            <person name="Nusbaum C."/>
            <person name="Abebe A."/>
            <person name="Abouelleil A."/>
            <person name="Adekoya E."/>
            <person name="Ait-zahra M."/>
            <person name="Allen N."/>
            <person name="Allen T."/>
            <person name="An P."/>
            <person name="Anderson M."/>
            <person name="Anderson S."/>
            <person name="Arachchi H."/>
            <person name="Armbruster J."/>
            <person name="Bachantsang P."/>
            <person name="Baldwin J."/>
            <person name="Barry A."/>
            <person name="Bayul T."/>
            <person name="Blitshsteyn B."/>
            <person name="Bloom T."/>
            <person name="Blye J."/>
            <person name="Boguslavskiy L."/>
            <person name="Borowsky M."/>
            <person name="Boukhgalter B."/>
            <person name="Brunache A."/>
            <person name="Butler J."/>
            <person name="Calixte N."/>
            <person name="Calvo S."/>
            <person name="Camarata J."/>
            <person name="Campo K."/>
            <person name="Chang J."/>
            <person name="Cheshatsang Y."/>
            <person name="Citroen M."/>
            <person name="Collymore A."/>
            <person name="Considine T."/>
            <person name="Cook A."/>
            <person name="Cooke P."/>
            <person name="Corum B."/>
            <person name="Cuomo C."/>
            <person name="David R."/>
            <person name="Dawoe T."/>
            <person name="Degray S."/>
            <person name="Dodge S."/>
            <person name="Dooley K."/>
            <person name="Dorje P."/>
            <person name="Dorjee K."/>
            <person name="Dorris L."/>
            <person name="Duffey N."/>
            <person name="Dupes A."/>
            <person name="Elkins T."/>
            <person name="Engels R."/>
            <person name="Erickson J."/>
            <person name="Farina A."/>
            <person name="Faro S."/>
            <person name="Ferreira P."/>
            <person name="Fischer H."/>
            <person name="Fitzgerald M."/>
            <person name="Foley K."/>
            <person name="Gage D."/>
            <person name="Galagan J."/>
            <person name="Gearin G."/>
            <person name="Gnerre S."/>
            <person name="Gnirke A."/>
            <person name="Goyette A."/>
            <person name="Graham J."/>
            <person name="Grandbois E."/>
            <person name="Gyaltsen K."/>
            <person name="Hafez N."/>
            <person name="Hagopian D."/>
            <person name="Hagos B."/>
            <person name="Hall J."/>
            <person name="Hatcher B."/>
            <person name="Heller A."/>
            <person name="Higgins H."/>
            <person name="Honan T."/>
            <person name="Horn A."/>
            <person name="Houde N."/>
            <person name="Hughes L."/>
            <person name="Hulme W."/>
            <person name="Husby E."/>
            <person name="Iliev I."/>
            <person name="Jaffe D."/>
            <person name="Jones C."/>
            <person name="Kamal M."/>
            <person name="Kamat A."/>
            <person name="Kamvysselis M."/>
            <person name="Karlsson E."/>
            <person name="Kells C."/>
            <person name="Kieu A."/>
            <person name="Kisner P."/>
            <person name="Kodira C."/>
            <person name="Kulbokas E."/>
            <person name="Labutti K."/>
            <person name="Lama D."/>
            <person name="Landers T."/>
            <person name="Leger J."/>
            <person name="Levine S."/>
            <person name="Lewis D."/>
            <person name="Lewis T."/>
            <person name="Lindblad-toh K."/>
            <person name="Liu X."/>
            <person name="Lokyitsang T."/>
            <person name="Lokyitsang Y."/>
            <person name="Lucien O."/>
            <person name="Lui A."/>
            <person name="Ma L.J."/>
            <person name="Mabbitt R."/>
            <person name="Macdonald J."/>
            <person name="Maclean C."/>
            <person name="Major J."/>
            <person name="Manning J."/>
            <person name="Marabella R."/>
            <person name="Maru K."/>
            <person name="Matthews C."/>
            <person name="Mauceli E."/>
            <person name="Mccarthy M."/>
            <person name="Mcdonough S."/>
            <person name="Mcghee T."/>
            <person name="Meldrim J."/>
            <person name="Meneus L."/>
            <person name="Mesirov J."/>
            <person name="Mihalev A."/>
            <person name="Mihova T."/>
            <person name="Mikkelsen T."/>
            <person name="Mlenga V."/>
            <person name="Moru K."/>
            <person name="Mozes J."/>
            <person name="Mulrain L."/>
            <person name="Munson G."/>
            <person name="Naylor J."/>
            <person name="Newes C."/>
            <person name="Nguyen C."/>
            <person name="Nguyen N."/>
            <person name="Nguyen T."/>
            <person name="Nicol R."/>
            <person name="Nielsen C."/>
            <person name="Nizzari M."/>
            <person name="Norbu C."/>
            <person name="Norbu N."/>
            <person name="O'donnell P."/>
            <person name="Okoawo O."/>
            <person name="O'leary S."/>
            <person name="Omotosho B."/>
            <person name="O'neill K."/>
            <person name="Osman S."/>
            <person name="Parker S."/>
            <person name="Perrin D."/>
            <person name="Phunkhang P."/>
            <person name="Piqani B."/>
            <person name="Purcell S."/>
            <person name="Rachupka T."/>
            <person name="Ramasamy U."/>
            <person name="Rameau R."/>
            <person name="Ray V."/>
            <person name="Raymond C."/>
            <person name="Retta R."/>
            <person name="Richardson S."/>
            <person name="Rise C."/>
            <person name="Rodriguez J."/>
            <person name="Rogers J."/>
            <person name="Rogov P."/>
            <person name="Rutman M."/>
            <person name="Schupbach R."/>
            <person name="Seaman C."/>
            <person name="Settipalli S."/>
            <person name="Sharpe T."/>
            <person name="Sheridan J."/>
            <person name="Sherpa N."/>
            <person name="Shi J."/>
            <person name="Smirnov S."/>
            <person name="Smith C."/>
            <person name="Sougnez C."/>
            <person name="Spencer B."/>
            <person name="Stalker J."/>
            <person name="Stange-thomann N."/>
            <person name="Stavropoulos S."/>
            <person name="Stetson K."/>
            <person name="Stone C."/>
            <person name="Stone S."/>
            <person name="Stubbs M."/>
            <person name="Talamas J."/>
            <person name="Tchuinga P."/>
            <person name="Tenzing P."/>
            <person name="Tesfaye S."/>
            <person name="Theodore J."/>
            <person name="Thoulutsang Y."/>
            <person name="Topham K."/>
            <person name="Towey S."/>
            <person name="Tsamla T."/>
            <person name="Tsomo N."/>
            <person name="Vallee D."/>
            <person name="Vassiliev H."/>
            <person name="Venkataraman V."/>
            <person name="Vinson J."/>
            <person name="Vo A."/>
            <person name="Wade C."/>
            <person name="Wang S."/>
            <person name="Wangchuk T."/>
            <person name="Wangdi T."/>
            <person name="Whittaker C."/>
            <person name="Wilkinson J."/>
            <person name="Wu Y."/>
            <person name="Wyman D."/>
            <person name="Yadav S."/>
            <person name="Yang S."/>
            <person name="Yang X."/>
            <person name="Yeager S."/>
            <person name="Yee E."/>
            <person name="Young G."/>
            <person name="Zainoun J."/>
            <person name="Zembeck L."/>
            <person name="Zimmer A."/>
            <person name="Zody M."/>
            <person name="Lander E."/>
        </authorList>
    </citation>
    <scope>NUCLEOTIDE SEQUENCE [LARGE SCALE GENOMIC DNA]</scope>
</reference>
<dbReference type="InterPro" id="IPR044852">
    <property type="entry name" value="WBP2-like"/>
</dbReference>
<sequence>MDKEDVELIFKKFSHSCEHLKGNKSGNIYLTNFRLLFVSAKSNDMLRELSMPFKNIKDFEIKQPVFGANYLQGKLVAEVGGGWEGFGLFEMTFKKGGAIEVGQKLVKLATNAPQMMYAAPQMVVHPTTPVYGYPVPGTTNAYAFPAQPQGIPQPYPSAPPVYQPGMHQAGPSQPPAYNQQQPPYLQPPNPQSKATEAAQSTLPPQYQHAPPQYDEAMKKNQ</sequence>
<accession>H2YGQ8</accession>
<protein>
    <recommendedName>
        <fullName evidence="2">GRAM domain-containing protein</fullName>
    </recommendedName>
</protein>